<name>A0A1H8SK20_9PSEU</name>
<accession>A0A1H8SK20</accession>
<sequence length="69" mass="7236">MLVVDAAESSQPAALLNLSIFEVNKVAVQLAEAQRSGDFSGVAEAARELREAADGLDRLAELVAHQADS</sequence>
<evidence type="ECO:0000313" key="2">
    <source>
        <dbReference type="Proteomes" id="UP000198582"/>
    </source>
</evidence>
<organism evidence="1 2">
    <name type="scientific">Amycolatopsis saalfeldensis</name>
    <dbReference type="NCBI Taxonomy" id="394193"/>
    <lineage>
        <taxon>Bacteria</taxon>
        <taxon>Bacillati</taxon>
        <taxon>Actinomycetota</taxon>
        <taxon>Actinomycetes</taxon>
        <taxon>Pseudonocardiales</taxon>
        <taxon>Pseudonocardiaceae</taxon>
        <taxon>Amycolatopsis</taxon>
    </lineage>
</organism>
<dbReference type="Proteomes" id="UP000198582">
    <property type="component" value="Unassembled WGS sequence"/>
</dbReference>
<evidence type="ECO:0000313" key="1">
    <source>
        <dbReference type="EMBL" id="SEO78543.1"/>
    </source>
</evidence>
<dbReference type="AlphaFoldDB" id="A0A1H8SK20"/>
<dbReference type="STRING" id="394193.SAMN04489732_102142"/>
<protein>
    <submittedName>
        <fullName evidence="1">Uncharacterized protein</fullName>
    </submittedName>
</protein>
<keyword evidence="2" id="KW-1185">Reference proteome</keyword>
<reference evidence="1 2" key="1">
    <citation type="submission" date="2016-10" db="EMBL/GenBank/DDBJ databases">
        <authorList>
            <person name="de Groot N.N."/>
        </authorList>
    </citation>
    <scope>NUCLEOTIDE SEQUENCE [LARGE SCALE GENOMIC DNA]</scope>
    <source>
        <strain evidence="1 2">DSM 44993</strain>
    </source>
</reference>
<gene>
    <name evidence="1" type="ORF">SAMN04489732_102142</name>
</gene>
<proteinExistence type="predicted"/>
<dbReference type="EMBL" id="FOEF01000002">
    <property type="protein sequence ID" value="SEO78543.1"/>
    <property type="molecule type" value="Genomic_DNA"/>
</dbReference>